<evidence type="ECO:0000313" key="6">
    <source>
        <dbReference type="EMBL" id="SMG48088.1"/>
    </source>
</evidence>
<dbReference type="RefSeq" id="WP_085545549.1">
    <property type="nucleotide sequence ID" value="NZ_FXBB01000044.1"/>
</dbReference>
<evidence type="ECO:0000256" key="1">
    <source>
        <dbReference type="ARBA" id="ARBA00010518"/>
    </source>
</evidence>
<evidence type="ECO:0000256" key="3">
    <source>
        <dbReference type="PIRSR" id="PIRSR001220-2"/>
    </source>
</evidence>
<dbReference type="EMBL" id="FXBB01000044">
    <property type="protein sequence ID" value="SMG48088.1"/>
    <property type="molecule type" value="Genomic_DNA"/>
</dbReference>
<dbReference type="STRING" id="561720.SAMN06275492_14411"/>
<dbReference type="SMART" id="SM00870">
    <property type="entry name" value="Asparaginase"/>
    <property type="match status" value="1"/>
</dbReference>
<dbReference type="InterPro" id="IPR036152">
    <property type="entry name" value="Asp/glu_Ase-like_sf"/>
</dbReference>
<dbReference type="PRINTS" id="PR00139">
    <property type="entry name" value="ASNGLNASE"/>
</dbReference>
<gene>
    <name evidence="6" type="ORF">SAMN06275492_14411</name>
</gene>
<reference evidence="7" key="1">
    <citation type="submission" date="2017-04" db="EMBL/GenBank/DDBJ databases">
        <authorList>
            <person name="Varghese N."/>
            <person name="Submissions S."/>
        </authorList>
    </citation>
    <scope>NUCLEOTIDE SEQUENCE [LARGE SCALE GENOMIC DNA]</scope>
    <source>
        <strain evidence="7">USBA 82</strain>
    </source>
</reference>
<dbReference type="InterPro" id="IPR037152">
    <property type="entry name" value="L-asparaginase_N_sf"/>
</dbReference>
<evidence type="ECO:0000313" key="7">
    <source>
        <dbReference type="Proteomes" id="UP000193355"/>
    </source>
</evidence>
<keyword evidence="2" id="KW-0378">Hydrolase</keyword>
<dbReference type="GO" id="GO:0004067">
    <property type="term" value="F:asparaginase activity"/>
    <property type="evidence" value="ECO:0007669"/>
    <property type="project" value="UniProtKB-UniRule"/>
</dbReference>
<evidence type="ECO:0000256" key="2">
    <source>
        <dbReference type="ARBA" id="ARBA00022801"/>
    </source>
</evidence>
<dbReference type="AlphaFoldDB" id="A0A1X7L2K1"/>
<comment type="similarity">
    <text evidence="1">Belongs to the asparaginase 1 family.</text>
</comment>
<evidence type="ECO:0000259" key="4">
    <source>
        <dbReference type="Pfam" id="PF00710"/>
    </source>
</evidence>
<dbReference type="Gene3D" id="3.40.50.1170">
    <property type="entry name" value="L-asparaginase, N-terminal domain"/>
    <property type="match status" value="1"/>
</dbReference>
<dbReference type="InterPro" id="IPR040919">
    <property type="entry name" value="Asparaginase_C"/>
</dbReference>
<evidence type="ECO:0000259" key="5">
    <source>
        <dbReference type="Pfam" id="PF17763"/>
    </source>
</evidence>
<dbReference type="OrthoDB" id="9788068at2"/>
<dbReference type="Pfam" id="PF17763">
    <property type="entry name" value="Asparaginase_C"/>
    <property type="match status" value="1"/>
</dbReference>
<sequence length="328" mass="35188">MPNRNKFALVVAGGEIGMTYSSKKNGHTPELTAEEMLSWLPEGMSENVHLVDWSHQASSHYTIRMTSDLVGILSKLVVDGVQGIVVTCGTDTMEEMAYLTDLTWAYPQPIIFTGTNSPSDVVGSDAIANLQNAMYAATSQGTWGMGVLVCLQDQLLAASEISQGVNYRKNGFLAFDRGPVGEIIRDGITIRRIPKRGKILEGIVPARNVEIIYSSLGGGERLISSLASSNELPDGVVLAAFGNGNVFPAWIPYIKALIKSEVPILLSSRCPYGKVMGMFGFEGAANRLFEIGVMNAGDLTPLKARLKLSVGLGAGLSGQDLQKYILDS</sequence>
<protein>
    <submittedName>
        <fullName evidence="6">L-asparaginase</fullName>
    </submittedName>
</protein>
<dbReference type="InterPro" id="IPR027473">
    <property type="entry name" value="L-asparaginase_C"/>
</dbReference>
<accession>A0A1X7L2K1</accession>
<dbReference type="PANTHER" id="PTHR11707:SF28">
    <property type="entry name" value="60 KDA LYSOPHOSPHOLIPASE"/>
    <property type="match status" value="1"/>
</dbReference>
<dbReference type="CDD" id="cd08964">
    <property type="entry name" value="L-asparaginase_II"/>
    <property type="match status" value="1"/>
</dbReference>
<feature type="binding site" evidence="3">
    <location>
        <position position="58"/>
    </location>
    <ligand>
        <name>substrate</name>
    </ligand>
</feature>
<dbReference type="InterPro" id="IPR006034">
    <property type="entry name" value="Asparaginase/glutaminase-like"/>
</dbReference>
<dbReference type="InterPro" id="IPR004550">
    <property type="entry name" value="AsnASE_II"/>
</dbReference>
<dbReference type="PIRSF" id="PIRSF001220">
    <property type="entry name" value="L-ASNase_gatD"/>
    <property type="match status" value="1"/>
</dbReference>
<feature type="domain" description="L-asparaginase N-terminal" evidence="4">
    <location>
        <begin position="8"/>
        <end position="192"/>
    </location>
</feature>
<dbReference type="PIRSF" id="PIRSF500176">
    <property type="entry name" value="L_ASNase"/>
    <property type="match status" value="1"/>
</dbReference>
<feature type="domain" description="Asparaginase/glutaminase C-terminal" evidence="5">
    <location>
        <begin position="208"/>
        <end position="324"/>
    </location>
</feature>
<dbReference type="Proteomes" id="UP000193355">
    <property type="component" value="Unassembled WGS sequence"/>
</dbReference>
<dbReference type="InterPro" id="IPR027474">
    <property type="entry name" value="L-asparaginase_N"/>
</dbReference>
<dbReference type="SUPFAM" id="SSF53774">
    <property type="entry name" value="Glutaminase/Asparaginase"/>
    <property type="match status" value="1"/>
</dbReference>
<dbReference type="Gene3D" id="3.40.50.40">
    <property type="match status" value="1"/>
</dbReference>
<dbReference type="PROSITE" id="PS51732">
    <property type="entry name" value="ASN_GLN_ASE_3"/>
    <property type="match status" value="1"/>
</dbReference>
<dbReference type="PANTHER" id="PTHR11707">
    <property type="entry name" value="L-ASPARAGINASE"/>
    <property type="match status" value="1"/>
</dbReference>
<name>A0A1X7L2K1_9BACT</name>
<organism evidence="6 7">
    <name type="scientific">Dethiosulfovibrio salsuginis</name>
    <dbReference type="NCBI Taxonomy" id="561720"/>
    <lineage>
        <taxon>Bacteria</taxon>
        <taxon>Thermotogati</taxon>
        <taxon>Synergistota</taxon>
        <taxon>Synergistia</taxon>
        <taxon>Synergistales</taxon>
        <taxon>Dethiosulfovibrionaceae</taxon>
        <taxon>Dethiosulfovibrio</taxon>
    </lineage>
</organism>
<dbReference type="GO" id="GO:0006528">
    <property type="term" value="P:asparagine metabolic process"/>
    <property type="evidence" value="ECO:0007669"/>
    <property type="project" value="InterPro"/>
</dbReference>
<feature type="binding site" evidence="3">
    <location>
        <begin position="90"/>
        <end position="91"/>
    </location>
    <ligand>
        <name>substrate</name>
    </ligand>
</feature>
<keyword evidence="7" id="KW-1185">Reference proteome</keyword>
<proteinExistence type="inferred from homology"/>
<dbReference type="Pfam" id="PF00710">
    <property type="entry name" value="Asparaginase"/>
    <property type="match status" value="1"/>
</dbReference>